<sequence length="253" mass="26675">MSTTQKIAVVTGANRGLGRAYALHLAQAGVDVVVTYRSNRDQAEEVVSAVTDQGRASVALRLDTSVVNTFADFAGQLGTELQARWGRTTFDFLVNNAGTDLTAPFAETTEKDFDDLVDVHLKGVYFLTQTLLPALADGGAIVNVSSGLTRFAVPGHSAYGAVKGAVEVLTRYQAKELGSRGIRVNTVAPGATATDFGGGMMHDEQVRNYLTSQVALGRVGEPDDIAGAVTALLSDANRWVTAQRIEISGGQSL</sequence>
<feature type="domain" description="Ketoreductase" evidence="3">
    <location>
        <begin position="6"/>
        <end position="199"/>
    </location>
</feature>
<keyword evidence="5" id="KW-1185">Reference proteome</keyword>
<dbReference type="InterPro" id="IPR036291">
    <property type="entry name" value="NAD(P)-bd_dom_sf"/>
</dbReference>
<dbReference type="SUPFAM" id="SSF51735">
    <property type="entry name" value="NAD(P)-binding Rossmann-fold domains"/>
    <property type="match status" value="1"/>
</dbReference>
<dbReference type="PANTHER" id="PTHR43639:SF1">
    <property type="entry name" value="SHORT-CHAIN DEHYDROGENASE_REDUCTASE FAMILY PROTEIN"/>
    <property type="match status" value="1"/>
</dbReference>
<proteinExistence type="inferred from homology"/>
<dbReference type="RefSeq" id="WP_350777922.1">
    <property type="nucleotide sequence ID" value="NZ_JBEPEK010000028.1"/>
</dbReference>
<dbReference type="PRINTS" id="PR00081">
    <property type="entry name" value="GDHRDH"/>
</dbReference>
<evidence type="ECO:0000259" key="3">
    <source>
        <dbReference type="SMART" id="SM00822"/>
    </source>
</evidence>
<evidence type="ECO:0000313" key="4">
    <source>
        <dbReference type="EMBL" id="MER7179057.1"/>
    </source>
</evidence>
<dbReference type="PRINTS" id="PR00080">
    <property type="entry name" value="SDRFAMILY"/>
</dbReference>
<keyword evidence="2" id="KW-0560">Oxidoreductase</keyword>
<evidence type="ECO:0000313" key="5">
    <source>
        <dbReference type="Proteomes" id="UP001474181"/>
    </source>
</evidence>
<dbReference type="InterPro" id="IPR057326">
    <property type="entry name" value="KR_dom"/>
</dbReference>
<protein>
    <submittedName>
        <fullName evidence="4">SDR family oxidoreductase</fullName>
    </submittedName>
</protein>
<dbReference type="InterPro" id="IPR002347">
    <property type="entry name" value="SDR_fam"/>
</dbReference>
<evidence type="ECO:0000256" key="1">
    <source>
        <dbReference type="ARBA" id="ARBA00006484"/>
    </source>
</evidence>
<dbReference type="Gene3D" id="3.40.50.720">
    <property type="entry name" value="NAD(P)-binding Rossmann-like Domain"/>
    <property type="match status" value="1"/>
</dbReference>
<comment type="caution">
    <text evidence="4">The sequence shown here is derived from an EMBL/GenBank/DDBJ whole genome shotgun (WGS) entry which is preliminary data.</text>
</comment>
<organism evidence="4 5">
    <name type="scientific">Streptomyces hyaluromycini</name>
    <dbReference type="NCBI Taxonomy" id="1377993"/>
    <lineage>
        <taxon>Bacteria</taxon>
        <taxon>Bacillati</taxon>
        <taxon>Actinomycetota</taxon>
        <taxon>Actinomycetes</taxon>
        <taxon>Kitasatosporales</taxon>
        <taxon>Streptomycetaceae</taxon>
        <taxon>Streptomyces</taxon>
    </lineage>
</organism>
<comment type="similarity">
    <text evidence="1">Belongs to the short-chain dehydrogenases/reductases (SDR) family.</text>
</comment>
<dbReference type="Proteomes" id="UP001474181">
    <property type="component" value="Unassembled WGS sequence"/>
</dbReference>
<gene>
    <name evidence="4" type="ORF">ABT404_06160</name>
</gene>
<reference evidence="4 5" key="1">
    <citation type="submission" date="2024-06" db="EMBL/GenBank/DDBJ databases">
        <title>The Natural Products Discovery Center: Release of the First 8490 Sequenced Strains for Exploring Actinobacteria Biosynthetic Diversity.</title>
        <authorList>
            <person name="Kalkreuter E."/>
            <person name="Kautsar S.A."/>
            <person name="Yang D."/>
            <person name="Bader C.D."/>
            <person name="Teijaro C.N."/>
            <person name="Fluegel L."/>
            <person name="Davis C.M."/>
            <person name="Simpson J.R."/>
            <person name="Lauterbach L."/>
            <person name="Steele A.D."/>
            <person name="Gui C."/>
            <person name="Meng S."/>
            <person name="Li G."/>
            <person name="Viehrig K."/>
            <person name="Ye F."/>
            <person name="Su P."/>
            <person name="Kiefer A.F."/>
            <person name="Nichols A."/>
            <person name="Cepeda A.J."/>
            <person name="Yan W."/>
            <person name="Fan B."/>
            <person name="Jiang Y."/>
            <person name="Adhikari A."/>
            <person name="Zheng C.-J."/>
            <person name="Schuster L."/>
            <person name="Cowan T.M."/>
            <person name="Smanski M.J."/>
            <person name="Chevrette M.G."/>
            <person name="De Carvalho L.P.S."/>
            <person name="Shen B."/>
        </authorList>
    </citation>
    <scope>NUCLEOTIDE SEQUENCE [LARGE SCALE GENOMIC DNA]</scope>
    <source>
        <strain evidence="4 5">NPDC000234</strain>
    </source>
</reference>
<dbReference type="SMART" id="SM00822">
    <property type="entry name" value="PKS_KR"/>
    <property type="match status" value="1"/>
</dbReference>
<dbReference type="Pfam" id="PF13561">
    <property type="entry name" value="adh_short_C2"/>
    <property type="match status" value="1"/>
</dbReference>
<accession>A0ABV1WQF9</accession>
<evidence type="ECO:0000256" key="2">
    <source>
        <dbReference type="ARBA" id="ARBA00023002"/>
    </source>
</evidence>
<name>A0ABV1WQF9_9ACTN</name>
<dbReference type="EMBL" id="JBEPEK010000028">
    <property type="protein sequence ID" value="MER7179057.1"/>
    <property type="molecule type" value="Genomic_DNA"/>
</dbReference>
<dbReference type="PANTHER" id="PTHR43639">
    <property type="entry name" value="OXIDOREDUCTASE, SHORT-CHAIN DEHYDROGENASE/REDUCTASE FAMILY (AFU_ORTHOLOGUE AFUA_5G02870)"/>
    <property type="match status" value="1"/>
</dbReference>